<feature type="transmembrane region" description="Helical" evidence="1">
    <location>
        <begin position="12"/>
        <end position="34"/>
    </location>
</feature>
<dbReference type="EMBL" id="JBAKAR010000003">
    <property type="protein sequence ID" value="MEL0612694.1"/>
    <property type="molecule type" value="Genomic_DNA"/>
</dbReference>
<keyword evidence="1" id="KW-0812">Transmembrane</keyword>
<comment type="caution">
    <text evidence="2">The sequence shown here is derived from an EMBL/GenBank/DDBJ whole genome shotgun (WGS) entry which is preliminary data.</text>
</comment>
<proteinExistence type="predicted"/>
<organism evidence="2 3">
    <name type="scientific">Marinomonas arenicola</name>
    <dbReference type="NCBI Taxonomy" id="569601"/>
    <lineage>
        <taxon>Bacteria</taxon>
        <taxon>Pseudomonadati</taxon>
        <taxon>Pseudomonadota</taxon>
        <taxon>Gammaproteobacteria</taxon>
        <taxon>Oceanospirillales</taxon>
        <taxon>Oceanospirillaceae</taxon>
        <taxon>Marinomonas</taxon>
    </lineage>
</organism>
<accession>A0ABU9G2H1</accession>
<evidence type="ECO:0000313" key="2">
    <source>
        <dbReference type="EMBL" id="MEL0612694.1"/>
    </source>
</evidence>
<evidence type="ECO:0000313" key="3">
    <source>
        <dbReference type="Proteomes" id="UP001379949"/>
    </source>
</evidence>
<gene>
    <name evidence="2" type="ORF">V6242_06020</name>
</gene>
<keyword evidence="1" id="KW-1133">Transmembrane helix</keyword>
<protein>
    <recommendedName>
        <fullName evidence="4">Prepilin-type N-terminal cleavage/methylation domain-containing protein</fullName>
    </recommendedName>
</protein>
<keyword evidence="3" id="KW-1185">Reference proteome</keyword>
<evidence type="ECO:0000256" key="1">
    <source>
        <dbReference type="SAM" id="Phobius"/>
    </source>
</evidence>
<reference evidence="2 3" key="1">
    <citation type="submission" date="2024-02" db="EMBL/GenBank/DDBJ databases">
        <title>Bacteria isolated from the canopy kelp, Nereocystis luetkeana.</title>
        <authorList>
            <person name="Pfister C.A."/>
            <person name="Younker I.T."/>
            <person name="Light S.H."/>
        </authorList>
    </citation>
    <scope>NUCLEOTIDE SEQUENCE [LARGE SCALE GENOMIC DNA]</scope>
    <source>
        <strain evidence="2 3">TI.4.07</strain>
    </source>
</reference>
<dbReference type="RefSeq" id="WP_341566665.1">
    <property type="nucleotide sequence ID" value="NZ_JBAKAR010000003.1"/>
</dbReference>
<keyword evidence="1" id="KW-0472">Membrane</keyword>
<name>A0ABU9G2H1_9GAMM</name>
<evidence type="ECO:0008006" key="4">
    <source>
        <dbReference type="Google" id="ProtNLM"/>
    </source>
</evidence>
<dbReference type="Proteomes" id="UP001379949">
    <property type="component" value="Unassembled WGS sequence"/>
</dbReference>
<sequence>MSRSYLSLRSSIDGWITLEIMLALVLLSVVMLVLERQSARQWQTLQQGEQVSQLRDNAAKQALMVQLTGSEAWLDSAYSSQQGRYPVCEPCTGVEFSTWFGATQHRVSAKLQALVPADE</sequence>